<dbReference type="SUPFAM" id="SSF50814">
    <property type="entry name" value="Lipocalins"/>
    <property type="match status" value="1"/>
</dbReference>
<dbReference type="PANTHER" id="PTHR38115">
    <property type="entry name" value="LIPOCALIN-LIKE DOMAIN-CONTAINING PROTEIN"/>
    <property type="match status" value="1"/>
</dbReference>
<dbReference type="OrthoDB" id="425354at2759"/>
<dbReference type="PANTHER" id="PTHR38115:SF1">
    <property type="entry name" value="LIPOCALIN-LIKE DOMAIN-CONTAINING PROTEIN"/>
    <property type="match status" value="1"/>
</dbReference>
<evidence type="ECO:0000313" key="1">
    <source>
        <dbReference type="EMBL" id="CAF9910583.1"/>
    </source>
</evidence>
<dbReference type="Proteomes" id="UP000664534">
    <property type="component" value="Unassembled WGS sequence"/>
</dbReference>
<name>A0A8H3IA02_9LECA</name>
<sequence length="197" mass="22695">MAAPPERTLQDLNGVWTMNKSLSDDYDRILEMQGVSWFLRKAISYATITLTITQYVDETADKRTHIDIAQVATGGVGRTNENRTLDYAWREHEDKIFGKVKGRSRWIKLKDVDDDDFLKTGYDDMEGEHVQALAESIGNGWTADQVWGFEEVEGKRHYVRHTVVRKGDDWKQARLVYDYKGPREKEGEEDDGLAYGD</sequence>
<dbReference type="InterPro" id="IPR012674">
    <property type="entry name" value="Calycin"/>
</dbReference>
<organism evidence="1 2">
    <name type="scientific">Imshaugia aleurites</name>
    <dbReference type="NCBI Taxonomy" id="172621"/>
    <lineage>
        <taxon>Eukaryota</taxon>
        <taxon>Fungi</taxon>
        <taxon>Dikarya</taxon>
        <taxon>Ascomycota</taxon>
        <taxon>Pezizomycotina</taxon>
        <taxon>Lecanoromycetes</taxon>
        <taxon>OSLEUM clade</taxon>
        <taxon>Lecanoromycetidae</taxon>
        <taxon>Lecanorales</taxon>
        <taxon>Lecanorineae</taxon>
        <taxon>Parmeliaceae</taxon>
        <taxon>Imshaugia</taxon>
    </lineage>
</organism>
<evidence type="ECO:0000313" key="2">
    <source>
        <dbReference type="Proteomes" id="UP000664534"/>
    </source>
</evidence>
<dbReference type="Gene3D" id="2.40.128.20">
    <property type="match status" value="1"/>
</dbReference>
<proteinExistence type="predicted"/>
<reference evidence="1" key="1">
    <citation type="submission" date="2021-03" db="EMBL/GenBank/DDBJ databases">
        <authorList>
            <person name="Tagirdzhanova G."/>
        </authorList>
    </citation>
    <scope>NUCLEOTIDE SEQUENCE</scope>
</reference>
<accession>A0A8H3IA02</accession>
<dbReference type="InterPro" id="IPR053037">
    <property type="entry name" value="Pericyclase_pydY-like"/>
</dbReference>
<keyword evidence="2" id="KW-1185">Reference proteome</keyword>
<comment type="caution">
    <text evidence="1">The sequence shown here is derived from an EMBL/GenBank/DDBJ whole genome shotgun (WGS) entry which is preliminary data.</text>
</comment>
<protein>
    <submittedName>
        <fullName evidence="1">Uncharacterized protein</fullName>
    </submittedName>
</protein>
<dbReference type="AlphaFoldDB" id="A0A8H3IA02"/>
<gene>
    <name evidence="1" type="ORF">IMSHALPRED_009244</name>
</gene>
<dbReference type="EMBL" id="CAJPDT010000007">
    <property type="protein sequence ID" value="CAF9910583.1"/>
    <property type="molecule type" value="Genomic_DNA"/>
</dbReference>